<evidence type="ECO:0000313" key="1">
    <source>
        <dbReference type="EMBL" id="MPC33013.1"/>
    </source>
</evidence>
<evidence type="ECO:0000313" key="2">
    <source>
        <dbReference type="Proteomes" id="UP000324222"/>
    </source>
</evidence>
<accession>A0A5B7EIX7</accession>
<proteinExistence type="predicted"/>
<sequence length="75" mass="8357">MRKTSDIVKVACGVCVGVFGALAERLEHGGVFLWRISSNVSHKNVSFRKSEILSQVTQHTIWHRATSHHTIKAVC</sequence>
<protein>
    <submittedName>
        <fullName evidence="1">Uncharacterized protein</fullName>
    </submittedName>
</protein>
<dbReference type="Proteomes" id="UP000324222">
    <property type="component" value="Unassembled WGS sequence"/>
</dbReference>
<comment type="caution">
    <text evidence="1">The sequence shown here is derived from an EMBL/GenBank/DDBJ whole genome shotgun (WGS) entry which is preliminary data.</text>
</comment>
<gene>
    <name evidence="1" type="ORF">E2C01_026351</name>
</gene>
<dbReference type="AlphaFoldDB" id="A0A5B7EIX7"/>
<dbReference type="EMBL" id="VSRR010002743">
    <property type="protein sequence ID" value="MPC33013.1"/>
    <property type="molecule type" value="Genomic_DNA"/>
</dbReference>
<organism evidence="1 2">
    <name type="scientific">Portunus trituberculatus</name>
    <name type="common">Swimming crab</name>
    <name type="synonym">Neptunus trituberculatus</name>
    <dbReference type="NCBI Taxonomy" id="210409"/>
    <lineage>
        <taxon>Eukaryota</taxon>
        <taxon>Metazoa</taxon>
        <taxon>Ecdysozoa</taxon>
        <taxon>Arthropoda</taxon>
        <taxon>Crustacea</taxon>
        <taxon>Multicrustacea</taxon>
        <taxon>Malacostraca</taxon>
        <taxon>Eumalacostraca</taxon>
        <taxon>Eucarida</taxon>
        <taxon>Decapoda</taxon>
        <taxon>Pleocyemata</taxon>
        <taxon>Brachyura</taxon>
        <taxon>Eubrachyura</taxon>
        <taxon>Portunoidea</taxon>
        <taxon>Portunidae</taxon>
        <taxon>Portuninae</taxon>
        <taxon>Portunus</taxon>
    </lineage>
</organism>
<reference evidence="1 2" key="1">
    <citation type="submission" date="2019-05" db="EMBL/GenBank/DDBJ databases">
        <title>Another draft genome of Portunus trituberculatus and its Hox gene families provides insights of decapod evolution.</title>
        <authorList>
            <person name="Jeong J.-H."/>
            <person name="Song I."/>
            <person name="Kim S."/>
            <person name="Choi T."/>
            <person name="Kim D."/>
            <person name="Ryu S."/>
            <person name="Kim W."/>
        </authorList>
    </citation>
    <scope>NUCLEOTIDE SEQUENCE [LARGE SCALE GENOMIC DNA]</scope>
    <source>
        <tissue evidence="1">Muscle</tissue>
    </source>
</reference>
<keyword evidence="2" id="KW-1185">Reference proteome</keyword>
<name>A0A5B7EIX7_PORTR</name>